<sequence length="160" mass="17825">MTINRIYMFLLAGLTLLACQSKPSADHTAHTHADESGTTDPRPAVGALEQQILARHDSVMGAMDELMKLKKQVAQRQTELSQQPASARLDGQKQEARRVADGLEQADRAMADWMNGYNGDTLSTLTEKQALLYLTDQQRRVNAMTGQLRQGIIQARTYLR</sequence>
<dbReference type="PROSITE" id="PS51257">
    <property type="entry name" value="PROKAR_LIPOPROTEIN"/>
    <property type="match status" value="1"/>
</dbReference>
<dbReference type="EMBL" id="PVTE01000018">
    <property type="protein sequence ID" value="PRY34218.1"/>
    <property type="molecule type" value="Genomic_DNA"/>
</dbReference>
<dbReference type="Proteomes" id="UP000238375">
    <property type="component" value="Unassembled WGS sequence"/>
</dbReference>
<keyword evidence="4" id="KW-1185">Reference proteome</keyword>
<evidence type="ECO:0000313" key="3">
    <source>
        <dbReference type="EMBL" id="PRY34218.1"/>
    </source>
</evidence>
<accession>A0A2T0SLD2</accession>
<feature type="compositionally biased region" description="Basic and acidic residues" evidence="1">
    <location>
        <begin position="90"/>
        <end position="102"/>
    </location>
</feature>
<dbReference type="OrthoDB" id="1436925at2"/>
<dbReference type="RefSeq" id="WP_106139505.1">
    <property type="nucleotide sequence ID" value="NZ_PVTE01000018.1"/>
</dbReference>
<comment type="caution">
    <text evidence="3">The sequence shown here is derived from an EMBL/GenBank/DDBJ whole genome shotgun (WGS) entry which is preliminary data.</text>
</comment>
<feature type="signal peptide" evidence="2">
    <location>
        <begin position="1"/>
        <end position="25"/>
    </location>
</feature>
<dbReference type="AlphaFoldDB" id="A0A2T0SLD2"/>
<protein>
    <recommendedName>
        <fullName evidence="5">Heavy-metal resistance protein</fullName>
    </recommendedName>
</protein>
<evidence type="ECO:0008006" key="5">
    <source>
        <dbReference type="Google" id="ProtNLM"/>
    </source>
</evidence>
<evidence type="ECO:0000256" key="2">
    <source>
        <dbReference type="SAM" id="SignalP"/>
    </source>
</evidence>
<keyword evidence="2" id="KW-0732">Signal</keyword>
<evidence type="ECO:0000256" key="1">
    <source>
        <dbReference type="SAM" id="MobiDB-lite"/>
    </source>
</evidence>
<name>A0A2T0SLD2_9BACT</name>
<proteinExistence type="predicted"/>
<organism evidence="3 4">
    <name type="scientific">Spirosoma oryzae</name>
    <dbReference type="NCBI Taxonomy" id="1469603"/>
    <lineage>
        <taxon>Bacteria</taxon>
        <taxon>Pseudomonadati</taxon>
        <taxon>Bacteroidota</taxon>
        <taxon>Cytophagia</taxon>
        <taxon>Cytophagales</taxon>
        <taxon>Cytophagaceae</taxon>
        <taxon>Spirosoma</taxon>
    </lineage>
</organism>
<feature type="chain" id="PRO_5015568163" description="Heavy-metal resistance protein" evidence="2">
    <location>
        <begin position="26"/>
        <end position="160"/>
    </location>
</feature>
<gene>
    <name evidence="3" type="ORF">CLV58_11890</name>
</gene>
<feature type="region of interest" description="Disordered" evidence="1">
    <location>
        <begin position="77"/>
        <end position="102"/>
    </location>
</feature>
<reference evidence="3 4" key="1">
    <citation type="submission" date="2018-03" db="EMBL/GenBank/DDBJ databases">
        <title>Genomic Encyclopedia of Archaeal and Bacterial Type Strains, Phase II (KMG-II): from individual species to whole genera.</title>
        <authorList>
            <person name="Goeker M."/>
        </authorList>
    </citation>
    <scope>NUCLEOTIDE SEQUENCE [LARGE SCALE GENOMIC DNA]</scope>
    <source>
        <strain evidence="3 4">DSM 28354</strain>
    </source>
</reference>
<evidence type="ECO:0000313" key="4">
    <source>
        <dbReference type="Proteomes" id="UP000238375"/>
    </source>
</evidence>